<name>A0A150GEA2_GONPE</name>
<proteinExistence type="predicted"/>
<sequence length="171" mass="18243">MRFKARLVAKKKGFWQRHGLDFATCEQQLAASKAAIGNCFTIRDLAPANVYLGTEISQDASTGDIALSQQRYTAELLERYRLSDAQARPTPLPAGARLLPTADGKLLLRADGRSEYRAIVGGLNCIATSTLADIAQAVSALGCNMAAPSSGGLRASLSGRHPQLRAVLQCQ</sequence>
<dbReference type="STRING" id="33097.A0A150GEA2"/>
<keyword evidence="2" id="KW-1185">Reference proteome</keyword>
<evidence type="ECO:0008006" key="3">
    <source>
        <dbReference type="Google" id="ProtNLM"/>
    </source>
</evidence>
<dbReference type="EMBL" id="LSYV01000031">
    <property type="protein sequence ID" value="KXZ48177.1"/>
    <property type="molecule type" value="Genomic_DNA"/>
</dbReference>
<organism evidence="1 2">
    <name type="scientific">Gonium pectorale</name>
    <name type="common">Green alga</name>
    <dbReference type="NCBI Taxonomy" id="33097"/>
    <lineage>
        <taxon>Eukaryota</taxon>
        <taxon>Viridiplantae</taxon>
        <taxon>Chlorophyta</taxon>
        <taxon>core chlorophytes</taxon>
        <taxon>Chlorophyceae</taxon>
        <taxon>CS clade</taxon>
        <taxon>Chlamydomonadales</taxon>
        <taxon>Volvocaceae</taxon>
        <taxon>Gonium</taxon>
    </lineage>
</organism>
<evidence type="ECO:0000313" key="1">
    <source>
        <dbReference type="EMBL" id="KXZ48177.1"/>
    </source>
</evidence>
<evidence type="ECO:0000313" key="2">
    <source>
        <dbReference type="Proteomes" id="UP000075714"/>
    </source>
</evidence>
<dbReference type="AlphaFoldDB" id="A0A150GEA2"/>
<dbReference type="Proteomes" id="UP000075714">
    <property type="component" value="Unassembled WGS sequence"/>
</dbReference>
<dbReference type="OrthoDB" id="1645289at2759"/>
<reference evidence="2" key="1">
    <citation type="journal article" date="2016" name="Nat. Commun.">
        <title>The Gonium pectorale genome demonstrates co-option of cell cycle regulation during the evolution of multicellularity.</title>
        <authorList>
            <person name="Hanschen E.R."/>
            <person name="Marriage T.N."/>
            <person name="Ferris P.J."/>
            <person name="Hamaji T."/>
            <person name="Toyoda A."/>
            <person name="Fujiyama A."/>
            <person name="Neme R."/>
            <person name="Noguchi H."/>
            <person name="Minakuchi Y."/>
            <person name="Suzuki M."/>
            <person name="Kawai-Toyooka H."/>
            <person name="Smith D.R."/>
            <person name="Sparks H."/>
            <person name="Anderson J."/>
            <person name="Bakaric R."/>
            <person name="Luria V."/>
            <person name="Karger A."/>
            <person name="Kirschner M.W."/>
            <person name="Durand P.M."/>
            <person name="Michod R.E."/>
            <person name="Nozaki H."/>
            <person name="Olson B.J."/>
        </authorList>
    </citation>
    <scope>NUCLEOTIDE SEQUENCE [LARGE SCALE GENOMIC DNA]</scope>
    <source>
        <strain evidence="2">NIES-2863</strain>
    </source>
</reference>
<gene>
    <name evidence="1" type="ORF">GPECTOR_30g273</name>
</gene>
<protein>
    <recommendedName>
        <fullName evidence="3">Reverse transcriptase Ty1/copia-type domain-containing protein</fullName>
    </recommendedName>
</protein>
<comment type="caution">
    <text evidence="1">The sequence shown here is derived from an EMBL/GenBank/DDBJ whole genome shotgun (WGS) entry which is preliminary data.</text>
</comment>
<accession>A0A150GEA2</accession>